<dbReference type="RefSeq" id="WP_378321443.1">
    <property type="nucleotide sequence ID" value="NZ_JBHUHY010000016.1"/>
</dbReference>
<dbReference type="NCBIfam" id="TIGR04131">
    <property type="entry name" value="Bac_Flav_CTERM"/>
    <property type="match status" value="1"/>
</dbReference>
<evidence type="ECO:0000313" key="3">
    <source>
        <dbReference type="Proteomes" id="UP001597344"/>
    </source>
</evidence>
<dbReference type="Gene3D" id="2.60.40.3440">
    <property type="match status" value="3"/>
</dbReference>
<evidence type="ECO:0000313" key="2">
    <source>
        <dbReference type="EMBL" id="MFD2188412.1"/>
    </source>
</evidence>
<reference evidence="3" key="1">
    <citation type="journal article" date="2019" name="Int. J. Syst. Evol. Microbiol.">
        <title>The Global Catalogue of Microorganisms (GCM) 10K type strain sequencing project: providing services to taxonomists for standard genome sequencing and annotation.</title>
        <authorList>
            <consortium name="The Broad Institute Genomics Platform"/>
            <consortium name="The Broad Institute Genome Sequencing Center for Infectious Disease"/>
            <person name="Wu L."/>
            <person name="Ma J."/>
        </authorList>
    </citation>
    <scope>NUCLEOTIDE SEQUENCE [LARGE SCALE GENOMIC DNA]</scope>
    <source>
        <strain evidence="3">DT92</strain>
    </source>
</reference>
<dbReference type="Proteomes" id="UP001597344">
    <property type="component" value="Unassembled WGS sequence"/>
</dbReference>
<protein>
    <submittedName>
        <fullName evidence="2">Ig-like domain-containing protein</fullName>
    </submittedName>
</protein>
<sequence length="1017" mass="110059">MKIITLNLFPGTIIIIACITTFLLPILNVYGYTPNSSDYHSNDDIPFVKEKNLSKINLSSKHWSGEVLKFANDYDDITIDSSTLAEKHNNQKLTLETTKRANILDLTVIKTQDATTAVSYCNGIAEAIASGGTPGYTYQWSTSTQNQTTASTTGPTNQTHNVTLIEARGTQRKKGADILYLNNCNIKATPVLTNVLCTGETTGVIDLSISNGTPPYIFTWSNGLSTEDLTNVAAGTYSVTISDANNCTIMESFTITEPANPLTLSVTSKLNSRCNEPGQLNVCGRGGTSPYSYSIDDGVTYQTSGIFKDLIPGHYNVTVRDANECQTVRCVQITTNCTNAITDINNTFIDTPVSGNVLTNDEDLEGDTQTVTTTTVTTSQGVDVIIVPDTGMYTYTPPPGFIGEDTFEYTICDDGSPIACDSATVYIEVLPKQNPENNPPIANPDTANTEIDTPVSGNVLANDFDPDQDLISVTTTPVLTSEGVSVIIDSNTGTFIYIPPVGFIGEDTFEYTICDNGTPILCDTAIVVITVFENQDNSTFANDDAYFVSECENRSGNILDNDFDPEGDIQIVNATAINGVDNGTLVLNTDGTFIYTPNSQFLGTDSFIYSICDTGNPTACDQATVYFIVSDEIPPDITNCNVVNETIECNGTDNKSIADTWNSNNILELESCIANACGTDFNGTIISDYDFGNLVSSCGLGGIIEVTYTITDENDNSTTLMATLTLADTTPPSLDNCTLDDMTLECSVLNAEELADQWNVDNITLLETCVIDECSANTSATVSSNYDFTTINDGMLIVEYIVTDECGNSSSITAKLTLENRAVVANDVSLCIASDIESQIFDLFDLLDGEINFDGTWEVVSGNATVIDNQFFDPLSIELFGENASETITFSYTEDNSGCPIYVEAEIEIHNRCAVFACGDEDIKISKVITPNGDPFNEYFVVDGVEDCNYIIDVKILNRWGAIVYQSDNYQNDWNGTSPRASLGSANQVPTGTYYYIVTLNNSGLKPFSEPLYIGTK</sequence>
<dbReference type="NCBIfam" id="NF012211">
    <property type="entry name" value="tand_rpt_95"/>
    <property type="match status" value="3"/>
</dbReference>
<dbReference type="Gene3D" id="2.60.40.740">
    <property type="match status" value="1"/>
</dbReference>
<dbReference type="InterPro" id="IPR025667">
    <property type="entry name" value="SprB_repeat"/>
</dbReference>
<dbReference type="Pfam" id="PF13573">
    <property type="entry name" value="SprB"/>
    <property type="match status" value="2"/>
</dbReference>
<dbReference type="Pfam" id="PF17963">
    <property type="entry name" value="Big_9"/>
    <property type="match status" value="3"/>
</dbReference>
<proteinExistence type="predicted"/>
<accession>A0ABW5B0X9</accession>
<evidence type="ECO:0000256" key="1">
    <source>
        <dbReference type="SAM" id="Phobius"/>
    </source>
</evidence>
<organism evidence="2 3">
    <name type="scientific">Aquimarina celericrescens</name>
    <dbReference type="NCBI Taxonomy" id="1964542"/>
    <lineage>
        <taxon>Bacteria</taxon>
        <taxon>Pseudomonadati</taxon>
        <taxon>Bacteroidota</taxon>
        <taxon>Flavobacteriia</taxon>
        <taxon>Flavobacteriales</taxon>
        <taxon>Flavobacteriaceae</taxon>
        <taxon>Aquimarina</taxon>
    </lineage>
</organism>
<dbReference type="PROSITE" id="PS51257">
    <property type="entry name" value="PROKAR_LIPOPROTEIN"/>
    <property type="match status" value="1"/>
</dbReference>
<dbReference type="EMBL" id="JBHUHY010000016">
    <property type="protein sequence ID" value="MFD2188412.1"/>
    <property type="molecule type" value="Genomic_DNA"/>
</dbReference>
<name>A0ABW5B0X9_9FLAO</name>
<comment type="caution">
    <text evidence="2">The sequence shown here is derived from an EMBL/GenBank/DDBJ whole genome shotgun (WGS) entry which is preliminary data.</text>
</comment>
<keyword evidence="1" id="KW-0812">Transmembrane</keyword>
<keyword evidence="1" id="KW-1133">Transmembrane helix</keyword>
<dbReference type="Pfam" id="PF13585">
    <property type="entry name" value="CHU_C"/>
    <property type="match status" value="1"/>
</dbReference>
<gene>
    <name evidence="2" type="ORF">ACFSJT_16520</name>
</gene>
<keyword evidence="3" id="KW-1185">Reference proteome</keyword>
<keyword evidence="1" id="KW-0472">Membrane</keyword>
<feature type="transmembrane region" description="Helical" evidence="1">
    <location>
        <begin position="12"/>
        <end position="32"/>
    </location>
</feature>
<dbReference type="InterPro" id="IPR026341">
    <property type="entry name" value="T9SS_type_B"/>
</dbReference>